<feature type="compositionally biased region" description="Polar residues" evidence="1">
    <location>
        <begin position="23"/>
        <end position="36"/>
    </location>
</feature>
<evidence type="ECO:0000256" key="1">
    <source>
        <dbReference type="SAM" id="MobiDB-lite"/>
    </source>
</evidence>
<dbReference type="PANTHER" id="PTHR33233">
    <property type="entry name" value="ENDONUCLEASE/EXONUCLEASE/PHOSPHATASE"/>
    <property type="match status" value="1"/>
</dbReference>
<accession>A0A9Q1JP64</accession>
<dbReference type="PANTHER" id="PTHR33233:SF17">
    <property type="entry name" value="DUF4283 DOMAIN-CONTAINING PROTEIN"/>
    <property type="match status" value="1"/>
</dbReference>
<reference evidence="3" key="1">
    <citation type="submission" date="2022-04" db="EMBL/GenBank/DDBJ databases">
        <title>Carnegiea gigantea Genome sequencing and assembly v2.</title>
        <authorList>
            <person name="Copetti D."/>
            <person name="Sanderson M.J."/>
            <person name="Burquez A."/>
            <person name="Wojciechowski M.F."/>
        </authorList>
    </citation>
    <scope>NUCLEOTIDE SEQUENCE</scope>
    <source>
        <strain evidence="3">SGP5-SGP5p</strain>
        <tissue evidence="3">Aerial part</tissue>
    </source>
</reference>
<organism evidence="3 4">
    <name type="scientific">Carnegiea gigantea</name>
    <dbReference type="NCBI Taxonomy" id="171969"/>
    <lineage>
        <taxon>Eukaryota</taxon>
        <taxon>Viridiplantae</taxon>
        <taxon>Streptophyta</taxon>
        <taxon>Embryophyta</taxon>
        <taxon>Tracheophyta</taxon>
        <taxon>Spermatophyta</taxon>
        <taxon>Magnoliopsida</taxon>
        <taxon>eudicotyledons</taxon>
        <taxon>Gunneridae</taxon>
        <taxon>Pentapetalae</taxon>
        <taxon>Caryophyllales</taxon>
        <taxon>Cactineae</taxon>
        <taxon>Cactaceae</taxon>
        <taxon>Cactoideae</taxon>
        <taxon>Echinocereeae</taxon>
        <taxon>Carnegiea</taxon>
    </lineage>
</organism>
<evidence type="ECO:0000313" key="4">
    <source>
        <dbReference type="Proteomes" id="UP001153076"/>
    </source>
</evidence>
<dbReference type="Proteomes" id="UP001153076">
    <property type="component" value="Unassembled WGS sequence"/>
</dbReference>
<evidence type="ECO:0000259" key="2">
    <source>
        <dbReference type="Pfam" id="PF03372"/>
    </source>
</evidence>
<dbReference type="InterPro" id="IPR036691">
    <property type="entry name" value="Endo/exonu/phosph_ase_sf"/>
</dbReference>
<dbReference type="AlphaFoldDB" id="A0A9Q1JP64"/>
<dbReference type="InterPro" id="IPR005135">
    <property type="entry name" value="Endo/exonuclease/phosphatase"/>
</dbReference>
<evidence type="ECO:0000313" key="3">
    <source>
        <dbReference type="EMBL" id="KAJ8427940.1"/>
    </source>
</evidence>
<comment type="caution">
    <text evidence="3">The sequence shown here is derived from an EMBL/GenBank/DDBJ whole genome shotgun (WGS) entry which is preliminary data.</text>
</comment>
<dbReference type="GO" id="GO:0003824">
    <property type="term" value="F:catalytic activity"/>
    <property type="evidence" value="ECO:0007669"/>
    <property type="project" value="InterPro"/>
</dbReference>
<dbReference type="SUPFAM" id="SSF56219">
    <property type="entry name" value="DNase I-like"/>
    <property type="match status" value="1"/>
</dbReference>
<feature type="region of interest" description="Disordered" evidence="1">
    <location>
        <begin position="23"/>
        <end position="52"/>
    </location>
</feature>
<dbReference type="OrthoDB" id="3264871at2759"/>
<gene>
    <name evidence="3" type="ORF">Cgig2_023316</name>
</gene>
<name>A0A9Q1JP64_9CARY</name>
<dbReference type="Gene3D" id="3.60.10.10">
    <property type="entry name" value="Endonuclease/exonuclease/phosphatase"/>
    <property type="match status" value="1"/>
</dbReference>
<protein>
    <recommendedName>
        <fullName evidence="2">Endonuclease/exonuclease/phosphatase domain-containing protein</fullName>
    </recommendedName>
</protein>
<dbReference type="EMBL" id="JAKOGI010001074">
    <property type="protein sequence ID" value="KAJ8427940.1"/>
    <property type="molecule type" value="Genomic_DNA"/>
</dbReference>
<keyword evidence="4" id="KW-1185">Reference proteome</keyword>
<feature type="domain" description="Endonuclease/exonuclease/phosphatase" evidence="2">
    <location>
        <begin position="260"/>
        <end position="376"/>
    </location>
</feature>
<dbReference type="Pfam" id="PF03372">
    <property type="entry name" value="Exo_endo_phos"/>
    <property type="match status" value="1"/>
</dbReference>
<proteinExistence type="predicted"/>
<sequence>MARGGRRGRSKLLALSSPIVAPSCQNDENQAATTQVQHKEEDLATESNGTVPRREHLRTEVHTVSSYASLVDPEEDKITVEKRGIYYFDAKPRSKDGIPNWACKTENIRSLSIWVQLPELDIKFWGNESLSKIGSILGIPLKTDRYTKDKMMIRYARMLIDMQLDGHFPDNIEFFNEEDVLIRQQVHYEWKPLKCTHCKMFGHEEIHCKKKGGIRTEWRPVQKPTGEIIAQPLQAEEQHPSSPMEDYVTQMSTGRKFFITYVYGMNYDQQRQQMWGELKAISHQITEAWCVLGDFNVILYKEDRRGGNDIQDTETKEMTEFIEYGELQEMRWHGPYYSWTNKTVWSRIDRTLINIKWYEAFDFTHNQYLANGLSDHSPMLIQFSHTANPKIKF</sequence>